<dbReference type="Proteomes" id="UP000244755">
    <property type="component" value="Chromosome 1"/>
</dbReference>
<protein>
    <submittedName>
        <fullName evidence="2">Uncharacterized protein</fullName>
    </submittedName>
</protein>
<sequence>MTLRTTLAWLPSMAWLPLAAALTALPAMAADMPAGYAARGGAEFSAGWRAPPPPLPPPPAVAVEAEVVVVEPPPRPLLGFGYAPVLPYYGVSTGPYGYPPRREPGIGVGLF</sequence>
<organism evidence="2 3">
    <name type="scientific">Methylobacterium currus</name>
    <dbReference type="NCBI Taxonomy" id="2051553"/>
    <lineage>
        <taxon>Bacteria</taxon>
        <taxon>Pseudomonadati</taxon>
        <taxon>Pseudomonadota</taxon>
        <taxon>Alphaproteobacteria</taxon>
        <taxon>Hyphomicrobiales</taxon>
        <taxon>Methylobacteriaceae</taxon>
        <taxon>Methylobacterium</taxon>
    </lineage>
</organism>
<dbReference type="EMBL" id="CP028843">
    <property type="protein sequence ID" value="AWB20613.1"/>
    <property type="molecule type" value="Genomic_DNA"/>
</dbReference>
<dbReference type="KEGG" id="mee:DA075_06475"/>
<keyword evidence="1" id="KW-0732">Signal</keyword>
<proteinExistence type="predicted"/>
<accession>A0A2R4WGF5</accession>
<name>A0A2R4WGF5_9HYPH</name>
<dbReference type="AlphaFoldDB" id="A0A2R4WGF5"/>
<evidence type="ECO:0000313" key="2">
    <source>
        <dbReference type="EMBL" id="AWB20613.1"/>
    </source>
</evidence>
<evidence type="ECO:0000313" key="3">
    <source>
        <dbReference type="Proteomes" id="UP000244755"/>
    </source>
</evidence>
<gene>
    <name evidence="2" type="ORF">DA075_06475</name>
</gene>
<evidence type="ECO:0000256" key="1">
    <source>
        <dbReference type="SAM" id="SignalP"/>
    </source>
</evidence>
<keyword evidence="3" id="KW-1185">Reference proteome</keyword>
<dbReference type="RefSeq" id="WP_099952514.1">
    <property type="nucleotide sequence ID" value="NZ_CP028843.1"/>
</dbReference>
<reference evidence="2 3" key="1">
    <citation type="submission" date="2018-04" db="EMBL/GenBank/DDBJ databases">
        <title>Methylobacterium sp. PR1016A genome.</title>
        <authorList>
            <person name="Park W."/>
        </authorList>
    </citation>
    <scope>NUCLEOTIDE SEQUENCE [LARGE SCALE GENOMIC DNA]</scope>
    <source>
        <strain evidence="2 3">PR1016A</strain>
    </source>
</reference>
<feature type="signal peptide" evidence="1">
    <location>
        <begin position="1"/>
        <end position="29"/>
    </location>
</feature>
<feature type="chain" id="PRO_5015332196" evidence="1">
    <location>
        <begin position="30"/>
        <end position="111"/>
    </location>
</feature>